<gene>
    <name evidence="3" type="ORF">HHA03_12530</name>
    <name evidence="4" type="ORF">SAMN05421839_12012</name>
</gene>
<protein>
    <submittedName>
        <fullName evidence="4">FlgN protein</fullName>
    </submittedName>
</protein>
<keyword evidence="6" id="KW-1185">Reference proteome</keyword>
<feature type="region of interest" description="Disordered" evidence="2">
    <location>
        <begin position="142"/>
        <end position="163"/>
    </location>
</feature>
<evidence type="ECO:0000313" key="6">
    <source>
        <dbReference type="Proteomes" id="UP000321547"/>
    </source>
</evidence>
<dbReference type="STRING" id="306540.SAMN05421839_12012"/>
<accession>A0A1I5QAQ7</accession>
<reference evidence="4 5" key="1">
    <citation type="submission" date="2016-10" db="EMBL/GenBank/DDBJ databases">
        <authorList>
            <person name="de Groot N.N."/>
        </authorList>
    </citation>
    <scope>NUCLEOTIDE SEQUENCE [LARGE SCALE GENOMIC DNA]</scope>
    <source>
        <strain evidence="4 5">DSM 17073</strain>
    </source>
</reference>
<evidence type="ECO:0000313" key="4">
    <source>
        <dbReference type="EMBL" id="SFP43399.1"/>
    </source>
</evidence>
<organism evidence="4 5">
    <name type="scientific">Halolactibacillus halophilus</name>
    <dbReference type="NCBI Taxonomy" id="306540"/>
    <lineage>
        <taxon>Bacteria</taxon>
        <taxon>Bacillati</taxon>
        <taxon>Bacillota</taxon>
        <taxon>Bacilli</taxon>
        <taxon>Bacillales</taxon>
        <taxon>Bacillaceae</taxon>
        <taxon>Halolactibacillus</taxon>
    </lineage>
</organism>
<dbReference type="AlphaFoldDB" id="A0A1I5QAQ7"/>
<dbReference type="Gene3D" id="1.20.58.300">
    <property type="entry name" value="FlgN-like"/>
    <property type="match status" value="1"/>
</dbReference>
<dbReference type="InterPro" id="IPR036679">
    <property type="entry name" value="FlgN-like_sf"/>
</dbReference>
<keyword evidence="1" id="KW-1005">Bacterial flagellum biogenesis</keyword>
<dbReference type="InterPro" id="IPR007809">
    <property type="entry name" value="FlgN-like"/>
</dbReference>
<dbReference type="Proteomes" id="UP000242243">
    <property type="component" value="Unassembled WGS sequence"/>
</dbReference>
<dbReference type="RefSeq" id="WP_089832214.1">
    <property type="nucleotide sequence ID" value="NZ_BJWI01000015.1"/>
</dbReference>
<feature type="compositionally biased region" description="Basic and acidic residues" evidence="2">
    <location>
        <begin position="147"/>
        <end position="163"/>
    </location>
</feature>
<dbReference type="Pfam" id="PF05130">
    <property type="entry name" value="FlgN"/>
    <property type="match status" value="1"/>
</dbReference>
<evidence type="ECO:0000256" key="2">
    <source>
        <dbReference type="SAM" id="MobiDB-lite"/>
    </source>
</evidence>
<evidence type="ECO:0000313" key="5">
    <source>
        <dbReference type="Proteomes" id="UP000242243"/>
    </source>
</evidence>
<dbReference type="GO" id="GO:0044780">
    <property type="term" value="P:bacterial-type flagellum assembly"/>
    <property type="evidence" value="ECO:0007669"/>
    <property type="project" value="InterPro"/>
</dbReference>
<proteinExistence type="predicted"/>
<evidence type="ECO:0000313" key="3">
    <source>
        <dbReference type="EMBL" id="GEM01721.1"/>
    </source>
</evidence>
<name>A0A1I5QAQ7_9BACI</name>
<evidence type="ECO:0000256" key="1">
    <source>
        <dbReference type="ARBA" id="ARBA00022795"/>
    </source>
</evidence>
<dbReference type="EMBL" id="FOXC01000020">
    <property type="protein sequence ID" value="SFP43399.1"/>
    <property type="molecule type" value="Genomic_DNA"/>
</dbReference>
<sequence length="163" mass="18374">MLVQALLKTMTTLVDLHESLLSVAVEKTTRLKANNIESFNQLLKIEQKHVQALEQLEKVRLKEAKDLAVSLNLKDTASVTTILDALPNDTEKKALEEKATTLLAFIVDIKRQEDLNRQLLKQSLQFVQLQMDLLEPSVESLTYGNKKANDDPTSKRSVFDSKA</sequence>
<dbReference type="Proteomes" id="UP000321547">
    <property type="component" value="Unassembled WGS sequence"/>
</dbReference>
<dbReference type="EMBL" id="BJWI01000015">
    <property type="protein sequence ID" value="GEM01721.1"/>
    <property type="molecule type" value="Genomic_DNA"/>
</dbReference>
<dbReference type="OrthoDB" id="2381500at2"/>
<dbReference type="SUPFAM" id="SSF140566">
    <property type="entry name" value="FlgN-like"/>
    <property type="match status" value="1"/>
</dbReference>
<reference evidence="3 6" key="2">
    <citation type="submission" date="2019-07" db="EMBL/GenBank/DDBJ databases">
        <title>Whole genome shotgun sequence of Halolactibacillus halophilus NBRC 100868.</title>
        <authorList>
            <person name="Hosoyama A."/>
            <person name="Uohara A."/>
            <person name="Ohji S."/>
            <person name="Ichikawa N."/>
        </authorList>
    </citation>
    <scope>NUCLEOTIDE SEQUENCE [LARGE SCALE GENOMIC DNA]</scope>
    <source>
        <strain evidence="3 6">NBRC 100868</strain>
    </source>
</reference>